<evidence type="ECO:0000256" key="10">
    <source>
        <dbReference type="HAMAP-Rule" id="MF_00047"/>
    </source>
</evidence>
<dbReference type="Pfam" id="PF01820">
    <property type="entry name" value="Dala_Dala_lig_N"/>
    <property type="match status" value="1"/>
</dbReference>
<evidence type="ECO:0000256" key="1">
    <source>
        <dbReference type="ARBA" id="ARBA00004496"/>
    </source>
</evidence>
<dbReference type="Gene3D" id="3.30.470.20">
    <property type="entry name" value="ATP-grasp fold, B domain"/>
    <property type="match status" value="1"/>
</dbReference>
<dbReference type="SUPFAM" id="SSF52440">
    <property type="entry name" value="PreATP-grasp domain"/>
    <property type="match status" value="1"/>
</dbReference>
<keyword evidence="8 10" id="KW-0573">Peptidoglycan synthesis</keyword>
<keyword evidence="9 10" id="KW-0961">Cell wall biogenesis/degradation</keyword>
<protein>
    <recommendedName>
        <fullName evidence="10">D-alanine--D-alanine ligase</fullName>
        <ecNumber evidence="10">6.3.2.4</ecNumber>
    </recommendedName>
    <alternativeName>
        <fullName evidence="10">D-Ala-D-Ala ligase</fullName>
    </alternativeName>
    <alternativeName>
        <fullName evidence="10">D-alanylalanine synthetase</fullName>
    </alternativeName>
</protein>
<dbReference type="InterPro" id="IPR016185">
    <property type="entry name" value="PreATP-grasp_dom_sf"/>
</dbReference>
<dbReference type="NCBIfam" id="TIGR01205">
    <property type="entry name" value="D_ala_D_alaTIGR"/>
    <property type="match status" value="1"/>
</dbReference>
<evidence type="ECO:0000256" key="8">
    <source>
        <dbReference type="ARBA" id="ARBA00022984"/>
    </source>
</evidence>
<dbReference type="SUPFAM" id="SSF56059">
    <property type="entry name" value="Glutathione synthetase ATP-binding domain-like"/>
    <property type="match status" value="1"/>
</dbReference>
<evidence type="ECO:0000259" key="12">
    <source>
        <dbReference type="PROSITE" id="PS50975"/>
    </source>
</evidence>
<comment type="caution">
    <text evidence="13">The sequence shown here is derived from an EMBL/GenBank/DDBJ whole genome shotgun (WGS) entry which is preliminary data.</text>
</comment>
<dbReference type="InterPro" id="IPR013815">
    <property type="entry name" value="ATP_grasp_subdomain_1"/>
</dbReference>
<dbReference type="Gene3D" id="3.30.1490.20">
    <property type="entry name" value="ATP-grasp fold, A domain"/>
    <property type="match status" value="1"/>
</dbReference>
<keyword evidence="6 11" id="KW-0067">ATP-binding</keyword>
<comment type="catalytic activity">
    <reaction evidence="10">
        <text>2 D-alanine + ATP = D-alanyl-D-alanine + ADP + phosphate + H(+)</text>
        <dbReference type="Rhea" id="RHEA:11224"/>
        <dbReference type="ChEBI" id="CHEBI:15378"/>
        <dbReference type="ChEBI" id="CHEBI:30616"/>
        <dbReference type="ChEBI" id="CHEBI:43474"/>
        <dbReference type="ChEBI" id="CHEBI:57416"/>
        <dbReference type="ChEBI" id="CHEBI:57822"/>
        <dbReference type="ChEBI" id="CHEBI:456216"/>
        <dbReference type="EC" id="6.3.2.4"/>
    </reaction>
</comment>
<dbReference type="NCBIfam" id="NF002378">
    <property type="entry name" value="PRK01372.1"/>
    <property type="match status" value="1"/>
</dbReference>
<dbReference type="EMBL" id="JQCP01000002">
    <property type="protein sequence ID" value="KRO02222.1"/>
    <property type="molecule type" value="Genomic_DNA"/>
</dbReference>
<dbReference type="InterPro" id="IPR011095">
    <property type="entry name" value="Dala_Dala_lig_C"/>
</dbReference>
<accession>A0ABR5Q0F5</accession>
<evidence type="ECO:0000256" key="7">
    <source>
        <dbReference type="ARBA" id="ARBA00022960"/>
    </source>
</evidence>
<organism evidence="13 14">
    <name type="scientific">Lancefieldella rimae</name>
    <dbReference type="NCBI Taxonomy" id="1383"/>
    <lineage>
        <taxon>Bacteria</taxon>
        <taxon>Bacillati</taxon>
        <taxon>Actinomycetota</taxon>
        <taxon>Coriobacteriia</taxon>
        <taxon>Coriobacteriales</taxon>
        <taxon>Atopobiaceae</taxon>
        <taxon>Lancefieldella</taxon>
    </lineage>
</organism>
<evidence type="ECO:0000256" key="4">
    <source>
        <dbReference type="ARBA" id="ARBA00022598"/>
    </source>
</evidence>
<keyword evidence="14" id="KW-1185">Reference proteome</keyword>
<evidence type="ECO:0000313" key="14">
    <source>
        <dbReference type="Proteomes" id="UP000051927"/>
    </source>
</evidence>
<evidence type="ECO:0000256" key="5">
    <source>
        <dbReference type="ARBA" id="ARBA00022741"/>
    </source>
</evidence>
<keyword evidence="4 10" id="KW-0436">Ligase</keyword>
<dbReference type="PANTHER" id="PTHR23132:SF23">
    <property type="entry name" value="D-ALANINE--D-ALANINE LIGASE B"/>
    <property type="match status" value="1"/>
</dbReference>
<dbReference type="PIRSF" id="PIRSF039102">
    <property type="entry name" value="Ddl/VanB"/>
    <property type="match status" value="1"/>
</dbReference>
<dbReference type="InterPro" id="IPR005905">
    <property type="entry name" value="D_ala_D_ala"/>
</dbReference>
<proteinExistence type="inferred from homology"/>
<keyword evidence="7 10" id="KW-0133">Cell shape</keyword>
<dbReference type="Proteomes" id="UP000051927">
    <property type="component" value="Unassembled WGS sequence"/>
</dbReference>
<comment type="function">
    <text evidence="10">Cell wall formation.</text>
</comment>
<reference evidence="13 14" key="1">
    <citation type="journal article" date="2015" name="Genome Announc.">
        <title>Expanding the biotechnology potential of lactobacilli through comparative genomics of 213 strains and associated genera.</title>
        <authorList>
            <person name="Sun Z."/>
            <person name="Harris H.M."/>
            <person name="McCann A."/>
            <person name="Guo C."/>
            <person name="Argimon S."/>
            <person name="Zhang W."/>
            <person name="Yang X."/>
            <person name="Jeffery I.B."/>
            <person name="Cooney J.C."/>
            <person name="Kagawa T.F."/>
            <person name="Liu W."/>
            <person name="Song Y."/>
            <person name="Salvetti E."/>
            <person name="Wrobel A."/>
            <person name="Rasinkangas P."/>
            <person name="Parkhill J."/>
            <person name="Rea M.C."/>
            <person name="O'Sullivan O."/>
            <person name="Ritari J."/>
            <person name="Douillard F.P."/>
            <person name="Paul Ross R."/>
            <person name="Yang R."/>
            <person name="Briner A.E."/>
            <person name="Felis G.E."/>
            <person name="de Vos W.M."/>
            <person name="Barrangou R."/>
            <person name="Klaenhammer T.R."/>
            <person name="Caufield P.W."/>
            <person name="Cui Y."/>
            <person name="Zhang H."/>
            <person name="O'Toole P.W."/>
        </authorList>
    </citation>
    <scope>NUCLEOTIDE SEQUENCE [LARGE SCALE GENOMIC DNA]</scope>
    <source>
        <strain evidence="13 14">DSM 7090</strain>
    </source>
</reference>
<comment type="pathway">
    <text evidence="10">Cell wall biogenesis; peptidoglycan biosynthesis.</text>
</comment>
<comment type="similarity">
    <text evidence="2 10">Belongs to the D-alanine--D-alanine ligase family.</text>
</comment>
<evidence type="ECO:0000256" key="9">
    <source>
        <dbReference type="ARBA" id="ARBA00023316"/>
    </source>
</evidence>
<gene>
    <name evidence="10" type="primary">ddl</name>
    <name evidence="13" type="ORF">IV60_GL000647</name>
</gene>
<evidence type="ECO:0000256" key="2">
    <source>
        <dbReference type="ARBA" id="ARBA00010871"/>
    </source>
</evidence>
<dbReference type="Pfam" id="PF07478">
    <property type="entry name" value="Dala_Dala_lig_C"/>
    <property type="match status" value="1"/>
</dbReference>
<evidence type="ECO:0000256" key="6">
    <source>
        <dbReference type="ARBA" id="ARBA00022840"/>
    </source>
</evidence>
<dbReference type="PROSITE" id="PS00843">
    <property type="entry name" value="DALA_DALA_LIGASE_1"/>
    <property type="match status" value="1"/>
</dbReference>
<dbReference type="InterPro" id="IPR011761">
    <property type="entry name" value="ATP-grasp"/>
</dbReference>
<dbReference type="EC" id="6.3.2.4" evidence="10"/>
<dbReference type="Gene3D" id="3.40.50.20">
    <property type="match status" value="1"/>
</dbReference>
<sequence length="349" mass="37905">MFSRYPLIREIFIGCILAADFEGAYMTRDELKKLSVIVLAGGWSDEHEISLQSGEEVKKALKQAGFEKVELLDIALPGAIEKLVKSSYDVAFVAMHGHYGEDGCIQGLLEILHIPYTFSGVLASAMGTEKEVSKLMYKQAGIPVPKGIDVSAGTKFTDEEIEQVVTDLGLPIFVKPAANGSSFGVTRVTNKDQLLQAIEDAGAQGDRVLIEECVVGTEITVPVIGNDHPTALPIVEIVFEDEFYSIEVKAEPASLHHITPARLAPDVYARAQELAICAHKALGCRGVSRSDFIVKADGTPVILETNMIPGMTERSLIPDSARTDGIPFSELCTRFIEYALEEHGKTQAQ</sequence>
<evidence type="ECO:0000313" key="13">
    <source>
        <dbReference type="EMBL" id="KRO02222.1"/>
    </source>
</evidence>
<name>A0ABR5Q0F5_9ACTN</name>
<dbReference type="GO" id="GO:0016874">
    <property type="term" value="F:ligase activity"/>
    <property type="evidence" value="ECO:0007669"/>
    <property type="project" value="UniProtKB-KW"/>
</dbReference>
<feature type="domain" description="ATP-grasp" evidence="12">
    <location>
        <begin position="134"/>
        <end position="337"/>
    </location>
</feature>
<keyword evidence="3 10" id="KW-0963">Cytoplasm</keyword>
<evidence type="ECO:0000256" key="3">
    <source>
        <dbReference type="ARBA" id="ARBA00022490"/>
    </source>
</evidence>
<dbReference type="PROSITE" id="PS50975">
    <property type="entry name" value="ATP_GRASP"/>
    <property type="match status" value="1"/>
</dbReference>
<dbReference type="InterPro" id="IPR011127">
    <property type="entry name" value="Dala_Dala_lig_N"/>
</dbReference>
<dbReference type="HAMAP" id="MF_00047">
    <property type="entry name" value="Dala_Dala_lig"/>
    <property type="match status" value="1"/>
</dbReference>
<comment type="subcellular location">
    <subcellularLocation>
        <location evidence="1 10">Cytoplasm</location>
    </subcellularLocation>
</comment>
<dbReference type="PANTHER" id="PTHR23132">
    <property type="entry name" value="D-ALANINE--D-ALANINE LIGASE"/>
    <property type="match status" value="1"/>
</dbReference>
<dbReference type="InterPro" id="IPR000291">
    <property type="entry name" value="D-Ala_lig_Van_CS"/>
</dbReference>
<evidence type="ECO:0000256" key="11">
    <source>
        <dbReference type="PROSITE-ProRule" id="PRU00409"/>
    </source>
</evidence>
<keyword evidence="5 11" id="KW-0547">Nucleotide-binding</keyword>